<dbReference type="CDD" id="cd07709">
    <property type="entry name" value="flavodiiron_proteins_MBL-fold"/>
    <property type="match status" value="1"/>
</dbReference>
<dbReference type="RefSeq" id="WP_044037390.1">
    <property type="nucleotide sequence ID" value="NZ_HG917868.1"/>
</dbReference>
<dbReference type="InterPro" id="IPR016440">
    <property type="entry name" value="Rubredoxin-O_OxRdtase"/>
</dbReference>
<dbReference type="InterPro" id="IPR045761">
    <property type="entry name" value="ODP_dom"/>
</dbReference>
<dbReference type="EC" id="1.6.3.-" evidence="3"/>
<dbReference type="eggNOG" id="COG0426">
    <property type="taxonomic scope" value="Bacteria"/>
</dbReference>
<dbReference type="STRING" id="1216932.CM240_1207"/>
<protein>
    <submittedName>
        <fullName evidence="3">Flavo-diiron protein FprA1</fullName>
        <ecNumber evidence="3">1.6.3.-</ecNumber>
    </submittedName>
</protein>
<sequence length="394" mass="45321">MECLELSKNIYWVGTKDKNLRVFDIIMTTDKGTTYNSYLINDDKVALIDTVKNKFFQESVEKVKEILGEKSIDYIIVNHTELDHSGSIKDFLKVYPDATIIATKAAIMYLREIINASFKSIDISSIKELNLGEHTLEFISAPNLHWPDTMFTYVKNKEILFTCDFLGCHYCPDDSIFTTYDDAYIKEMKYYYQTIMSPFSKFVKNGLDKIDNLSLKMICPSHGPIHTETYINKIKDAYYEMAKKDDVVNNKISIFYISAYGNTEKMSNYIKERLEQKGFQVETYEITSYDISYLVKVVETSKGILVGTPTINQDAVRPAWDLLNSLCPINVRGKIASAFGSFGWSGEGVPMILSRMKDLKFNVLNDGLRFKFVPDTKEYDEANEFVEKYISLLK</sequence>
<evidence type="ECO:0000313" key="3">
    <source>
        <dbReference type="EMBL" id="CDM68371.1"/>
    </source>
</evidence>
<dbReference type="InterPro" id="IPR036866">
    <property type="entry name" value="RibonucZ/Hydroxyglut_hydro"/>
</dbReference>
<dbReference type="Pfam" id="PF00258">
    <property type="entry name" value="Flavodoxin_1"/>
    <property type="match status" value="1"/>
</dbReference>
<dbReference type="InterPro" id="IPR029039">
    <property type="entry name" value="Flavoprotein-like_sf"/>
</dbReference>
<dbReference type="AlphaFoldDB" id="W6RUN4"/>
<dbReference type="InterPro" id="IPR008254">
    <property type="entry name" value="Flavodoxin/NO_synth"/>
</dbReference>
<dbReference type="SMART" id="SM00849">
    <property type="entry name" value="Lactamase_B"/>
    <property type="match status" value="1"/>
</dbReference>
<organism evidence="3 4">
    <name type="scientific">Clostridium bornimense</name>
    <dbReference type="NCBI Taxonomy" id="1216932"/>
    <lineage>
        <taxon>Bacteria</taxon>
        <taxon>Bacillati</taxon>
        <taxon>Bacillota</taxon>
        <taxon>Clostridia</taxon>
        <taxon>Eubacteriales</taxon>
        <taxon>Clostridiaceae</taxon>
        <taxon>Clostridium</taxon>
    </lineage>
</organism>
<dbReference type="PIRSF" id="PIRSF005243">
    <property type="entry name" value="ROO"/>
    <property type="match status" value="1"/>
</dbReference>
<dbReference type="PATRIC" id="fig|1216932.3.peg.1199"/>
<dbReference type="SUPFAM" id="SSF52218">
    <property type="entry name" value="Flavoproteins"/>
    <property type="match status" value="1"/>
</dbReference>
<evidence type="ECO:0000313" key="4">
    <source>
        <dbReference type="Proteomes" id="UP000019426"/>
    </source>
</evidence>
<dbReference type="GO" id="GO:0016651">
    <property type="term" value="F:oxidoreductase activity, acting on NAD(P)H"/>
    <property type="evidence" value="ECO:0007669"/>
    <property type="project" value="UniProtKB-ARBA"/>
</dbReference>
<evidence type="ECO:0000256" key="1">
    <source>
        <dbReference type="ARBA" id="ARBA00007121"/>
    </source>
</evidence>
<dbReference type="InterPro" id="IPR001279">
    <property type="entry name" value="Metallo-B-lactamas"/>
</dbReference>
<dbReference type="GO" id="GO:0010181">
    <property type="term" value="F:FMN binding"/>
    <property type="evidence" value="ECO:0007669"/>
    <property type="project" value="InterPro"/>
</dbReference>
<dbReference type="EMBL" id="HG917868">
    <property type="protein sequence ID" value="CDM68371.1"/>
    <property type="molecule type" value="Genomic_DNA"/>
</dbReference>
<dbReference type="Gene3D" id="3.60.15.10">
    <property type="entry name" value="Ribonuclease Z/Hydroxyacylglutathione hydrolase-like"/>
    <property type="match status" value="1"/>
</dbReference>
<gene>
    <name evidence="3" type="primary">fprA1</name>
    <name evidence="3" type="ORF">CM240_1207</name>
</gene>
<dbReference type="HOGENOM" id="CLU_017490_2_1_9"/>
<dbReference type="PANTHER" id="PTHR43717:SF1">
    <property type="entry name" value="ANAEROBIC NITRIC OXIDE REDUCTASE FLAVORUBREDOXIN"/>
    <property type="match status" value="1"/>
</dbReference>
<dbReference type="GO" id="GO:0046872">
    <property type="term" value="F:metal ion binding"/>
    <property type="evidence" value="ECO:0007669"/>
    <property type="project" value="InterPro"/>
</dbReference>
<dbReference type="Pfam" id="PF19583">
    <property type="entry name" value="ODP"/>
    <property type="match status" value="1"/>
</dbReference>
<dbReference type="SUPFAM" id="SSF56281">
    <property type="entry name" value="Metallo-hydrolase/oxidoreductase"/>
    <property type="match status" value="1"/>
</dbReference>
<dbReference type="Gene3D" id="3.40.50.360">
    <property type="match status" value="1"/>
</dbReference>
<reference evidence="3 4" key="1">
    <citation type="submission" date="2013-11" db="EMBL/GenBank/DDBJ databases">
        <title>Complete genome sequence of Clostridum sp. M2/40.</title>
        <authorList>
            <person name="Wibberg D."/>
            <person name="Puehler A."/>
            <person name="Schlueter A."/>
        </authorList>
    </citation>
    <scope>NUCLEOTIDE SEQUENCE [LARGE SCALE GENOMIC DNA]</scope>
    <source>
        <strain evidence="4">M2/40</strain>
    </source>
</reference>
<dbReference type="PANTHER" id="PTHR43717">
    <property type="entry name" value="ANAEROBIC NITRIC OXIDE REDUCTASE FLAVORUBREDOXIN"/>
    <property type="match status" value="1"/>
</dbReference>
<dbReference type="OrthoDB" id="9807946at2"/>
<dbReference type="KEGG" id="clt:CM240_1207"/>
<proteinExistence type="inferred from homology"/>
<comment type="similarity">
    <text evidence="1">In the N-terminal section; belongs to the zinc metallo-hydrolase group 3 family.</text>
</comment>
<name>W6RUN4_9CLOT</name>
<dbReference type="GO" id="GO:0009055">
    <property type="term" value="F:electron transfer activity"/>
    <property type="evidence" value="ECO:0007669"/>
    <property type="project" value="InterPro"/>
</dbReference>
<feature type="domain" description="Flavodoxin-like" evidence="2">
    <location>
        <begin position="252"/>
        <end position="390"/>
    </location>
</feature>
<keyword evidence="4" id="KW-1185">Reference proteome</keyword>
<dbReference type="PROSITE" id="PS50902">
    <property type="entry name" value="FLAVODOXIN_LIKE"/>
    <property type="match status" value="1"/>
</dbReference>
<accession>W6RUN4</accession>
<keyword evidence="3" id="KW-0560">Oxidoreductase</keyword>
<dbReference type="Proteomes" id="UP000019426">
    <property type="component" value="Chromosome M2/40_rep1"/>
</dbReference>
<evidence type="ECO:0000259" key="2">
    <source>
        <dbReference type="PROSITE" id="PS50902"/>
    </source>
</evidence>